<evidence type="ECO:0000256" key="3">
    <source>
        <dbReference type="ARBA" id="ARBA00023315"/>
    </source>
</evidence>
<dbReference type="AlphaFoldDB" id="A0A3Q0FXY2"/>
<dbReference type="CDD" id="cd04301">
    <property type="entry name" value="NAT_SF"/>
    <property type="match status" value="1"/>
</dbReference>
<proteinExistence type="inferred from homology"/>
<evidence type="ECO:0000313" key="5">
    <source>
        <dbReference type="Proteomes" id="UP000189705"/>
    </source>
</evidence>
<dbReference type="KEGG" id="asn:112548701"/>
<dbReference type="PROSITE" id="PS51186">
    <property type="entry name" value="GNAT"/>
    <property type="match status" value="1"/>
</dbReference>
<evidence type="ECO:0000256" key="1">
    <source>
        <dbReference type="ARBA" id="ARBA00008694"/>
    </source>
</evidence>
<dbReference type="SUPFAM" id="SSF55729">
    <property type="entry name" value="Acyl-CoA N-acyltransferases (Nat)"/>
    <property type="match status" value="1"/>
</dbReference>
<dbReference type="InParanoid" id="A0A3Q0FXY2"/>
<evidence type="ECO:0000259" key="4">
    <source>
        <dbReference type="PROSITE" id="PS51186"/>
    </source>
</evidence>
<dbReference type="Pfam" id="PF00583">
    <property type="entry name" value="Acetyltransf_1"/>
    <property type="match status" value="1"/>
</dbReference>
<dbReference type="Proteomes" id="UP000189705">
    <property type="component" value="Unplaced"/>
</dbReference>
<organism evidence="5 6">
    <name type="scientific">Alligator sinensis</name>
    <name type="common">Chinese alligator</name>
    <dbReference type="NCBI Taxonomy" id="38654"/>
    <lineage>
        <taxon>Eukaryota</taxon>
        <taxon>Metazoa</taxon>
        <taxon>Chordata</taxon>
        <taxon>Craniata</taxon>
        <taxon>Vertebrata</taxon>
        <taxon>Euteleostomi</taxon>
        <taxon>Archelosauria</taxon>
        <taxon>Archosauria</taxon>
        <taxon>Crocodylia</taxon>
        <taxon>Alligatoridae</taxon>
        <taxon>Alligatorinae</taxon>
        <taxon>Alligator</taxon>
    </lineage>
</organism>
<protein>
    <submittedName>
        <fullName evidence="6">Diamine acetyltransferase 2-like isoform X1</fullName>
    </submittedName>
</protein>
<reference evidence="6" key="1">
    <citation type="submission" date="2025-08" db="UniProtKB">
        <authorList>
            <consortium name="RefSeq"/>
        </authorList>
    </citation>
    <scope>IDENTIFICATION</scope>
</reference>
<gene>
    <name evidence="6" type="primary">LOC112548701</name>
</gene>
<dbReference type="PANTHER" id="PTHR10545">
    <property type="entry name" value="DIAMINE N-ACETYLTRANSFERASE"/>
    <property type="match status" value="1"/>
</dbReference>
<dbReference type="STRING" id="38654.A0A3Q0FXY2"/>
<dbReference type="RefSeq" id="XP_025050965.1">
    <property type="nucleotide sequence ID" value="XM_025195180.1"/>
</dbReference>
<dbReference type="InterPro" id="IPR051016">
    <property type="entry name" value="Diverse_Substrate_AcTransf"/>
</dbReference>
<keyword evidence="3" id="KW-0012">Acyltransferase</keyword>
<keyword evidence="5" id="KW-1185">Reference proteome</keyword>
<dbReference type="Gene3D" id="3.40.630.30">
    <property type="match status" value="1"/>
</dbReference>
<keyword evidence="2" id="KW-0808">Transferase</keyword>
<name>A0A3Q0FXY2_ALLSI</name>
<dbReference type="InterPro" id="IPR016181">
    <property type="entry name" value="Acyl_CoA_acyltransferase"/>
</dbReference>
<dbReference type="FunFam" id="3.40.630.30:FF:000064">
    <property type="entry name" value="GNAT family acetyltransferase"/>
    <property type="match status" value="1"/>
</dbReference>
<sequence>MNPARRPWRPGGAGLSPSVCMYGIAEHHQLRHQVTIGAQDLQADGFGPNPFYHCLLAELLPRPGELPGPPVGYALFFFGYSVNHGRLVYLENLYVEAPYRGRGIGKTLLSEVAKVSLAHGCVEMKLMVMEGNHRAAAFYQGLGACDTTADEGWHCVELGGLALHRLAGEEL</sequence>
<dbReference type="PANTHER" id="PTHR10545:SF29">
    <property type="entry name" value="GH14572P-RELATED"/>
    <property type="match status" value="1"/>
</dbReference>
<accession>A0A3Q0FXY2</accession>
<dbReference type="InterPro" id="IPR000182">
    <property type="entry name" value="GNAT_dom"/>
</dbReference>
<evidence type="ECO:0000313" key="6">
    <source>
        <dbReference type="RefSeq" id="XP_025050965.1"/>
    </source>
</evidence>
<dbReference type="GeneID" id="112548701"/>
<feature type="domain" description="N-acetyltransferase" evidence="4">
    <location>
        <begin position="25"/>
        <end position="168"/>
    </location>
</feature>
<comment type="similarity">
    <text evidence="1">Belongs to the acetyltransferase family.</text>
</comment>
<dbReference type="GO" id="GO:0008080">
    <property type="term" value="F:N-acetyltransferase activity"/>
    <property type="evidence" value="ECO:0007669"/>
    <property type="project" value="UniProtKB-ARBA"/>
</dbReference>
<evidence type="ECO:0000256" key="2">
    <source>
        <dbReference type="ARBA" id="ARBA00022679"/>
    </source>
</evidence>